<accession>A0A2H3AK23</accession>
<protein>
    <recommendedName>
        <fullName evidence="4">CCHC-type domain-containing protein</fullName>
    </recommendedName>
</protein>
<feature type="domain" description="CCHC-type" evidence="4">
    <location>
        <begin position="123"/>
        <end position="138"/>
    </location>
</feature>
<dbReference type="AlphaFoldDB" id="A0A2H3AK23"/>
<keyword evidence="2" id="KW-0862">Zinc</keyword>
<dbReference type="InterPro" id="IPR036875">
    <property type="entry name" value="Znf_CCHC_sf"/>
</dbReference>
<dbReference type="Gene3D" id="4.10.60.10">
    <property type="entry name" value="Zinc finger, CCHC-type"/>
    <property type="match status" value="1"/>
</dbReference>
<reference evidence="6" key="1">
    <citation type="journal article" date="2017" name="Nat. Ecol. Evol.">
        <title>Genome expansion and lineage-specific genetic innovations in the forest pathogenic fungi Armillaria.</title>
        <authorList>
            <person name="Sipos G."/>
            <person name="Prasanna A.N."/>
            <person name="Walter M.C."/>
            <person name="O'Connor E."/>
            <person name="Balint B."/>
            <person name="Krizsan K."/>
            <person name="Kiss B."/>
            <person name="Hess J."/>
            <person name="Varga T."/>
            <person name="Slot J."/>
            <person name="Riley R."/>
            <person name="Boka B."/>
            <person name="Rigling D."/>
            <person name="Barry K."/>
            <person name="Lee J."/>
            <person name="Mihaltcheva S."/>
            <person name="LaButti K."/>
            <person name="Lipzen A."/>
            <person name="Waldron R."/>
            <person name="Moloney N.M."/>
            <person name="Sperisen C."/>
            <person name="Kredics L."/>
            <person name="Vagvoelgyi C."/>
            <person name="Patrignani A."/>
            <person name="Fitzpatrick D."/>
            <person name="Nagy I."/>
            <person name="Doyle S."/>
            <person name="Anderson J.B."/>
            <person name="Grigoriev I.V."/>
            <person name="Gueldener U."/>
            <person name="Muensterkoetter M."/>
            <person name="Nagy L.G."/>
        </authorList>
    </citation>
    <scope>NUCLEOTIDE SEQUENCE [LARGE SCALE GENOMIC DNA]</scope>
    <source>
        <strain evidence="6">28-4</strain>
    </source>
</reference>
<dbReference type="SMART" id="SM00343">
    <property type="entry name" value="ZnF_C2HC"/>
    <property type="match status" value="1"/>
</dbReference>
<gene>
    <name evidence="5" type="ORF">ARMSODRAFT_983201</name>
</gene>
<keyword evidence="2" id="KW-0863">Zinc-finger</keyword>
<dbReference type="Pfam" id="PF00098">
    <property type="entry name" value="zf-CCHC"/>
    <property type="match status" value="1"/>
</dbReference>
<dbReference type="GO" id="GO:0003676">
    <property type="term" value="F:nucleic acid binding"/>
    <property type="evidence" value="ECO:0007669"/>
    <property type="project" value="InterPro"/>
</dbReference>
<dbReference type="GO" id="GO:0006397">
    <property type="term" value="P:mRNA processing"/>
    <property type="evidence" value="ECO:0007669"/>
    <property type="project" value="UniProtKB-KW"/>
</dbReference>
<evidence type="ECO:0000313" key="6">
    <source>
        <dbReference type="Proteomes" id="UP000218334"/>
    </source>
</evidence>
<dbReference type="SUPFAM" id="SSF57756">
    <property type="entry name" value="Retrovirus zinc finger-like domains"/>
    <property type="match status" value="1"/>
</dbReference>
<keyword evidence="1" id="KW-0507">mRNA processing</keyword>
<dbReference type="Proteomes" id="UP000218334">
    <property type="component" value="Unassembled WGS sequence"/>
</dbReference>
<feature type="region of interest" description="Disordered" evidence="3">
    <location>
        <begin position="142"/>
        <end position="173"/>
    </location>
</feature>
<organism evidence="5 6">
    <name type="scientific">Armillaria solidipes</name>
    <dbReference type="NCBI Taxonomy" id="1076256"/>
    <lineage>
        <taxon>Eukaryota</taxon>
        <taxon>Fungi</taxon>
        <taxon>Dikarya</taxon>
        <taxon>Basidiomycota</taxon>
        <taxon>Agaricomycotina</taxon>
        <taxon>Agaricomycetes</taxon>
        <taxon>Agaricomycetidae</taxon>
        <taxon>Agaricales</taxon>
        <taxon>Marasmiineae</taxon>
        <taxon>Physalacriaceae</taxon>
        <taxon>Armillaria</taxon>
    </lineage>
</organism>
<proteinExistence type="predicted"/>
<keyword evidence="6" id="KW-1185">Reference proteome</keyword>
<name>A0A2H3AK23_9AGAR</name>
<evidence type="ECO:0000256" key="2">
    <source>
        <dbReference type="PROSITE-ProRule" id="PRU00047"/>
    </source>
</evidence>
<evidence type="ECO:0000259" key="4">
    <source>
        <dbReference type="PROSITE" id="PS50158"/>
    </source>
</evidence>
<keyword evidence="2" id="KW-0479">Metal-binding</keyword>
<sequence length="173" mass="19189">MAGLCHDTIEEGHIVCALQQGVPNSYTKSITDLGILIPDGYDEWKKQIITMNCERQCKQVQDSIQGVNQDRKVWNDRKSNTAGVSKGNSGTTTLLGNKKTTMGTTYGSRGQAMDIDTLCAEGKCFQCQQKGHLSKNCPLQSWNKGKKREERRASMTELATDSKIKEVKDTAKK</sequence>
<evidence type="ECO:0000256" key="1">
    <source>
        <dbReference type="ARBA" id="ARBA00022664"/>
    </source>
</evidence>
<evidence type="ECO:0000313" key="5">
    <source>
        <dbReference type="EMBL" id="PBK59245.1"/>
    </source>
</evidence>
<dbReference type="STRING" id="1076256.A0A2H3AK23"/>
<dbReference type="PROSITE" id="PS50158">
    <property type="entry name" value="ZF_CCHC"/>
    <property type="match status" value="1"/>
</dbReference>
<dbReference type="GO" id="GO:0008270">
    <property type="term" value="F:zinc ion binding"/>
    <property type="evidence" value="ECO:0007669"/>
    <property type="project" value="UniProtKB-KW"/>
</dbReference>
<evidence type="ECO:0000256" key="3">
    <source>
        <dbReference type="SAM" id="MobiDB-lite"/>
    </source>
</evidence>
<feature type="compositionally biased region" description="Basic and acidic residues" evidence="3">
    <location>
        <begin position="147"/>
        <end position="173"/>
    </location>
</feature>
<dbReference type="InterPro" id="IPR001878">
    <property type="entry name" value="Znf_CCHC"/>
</dbReference>
<dbReference type="EMBL" id="KZ293509">
    <property type="protein sequence ID" value="PBK59245.1"/>
    <property type="molecule type" value="Genomic_DNA"/>
</dbReference>